<feature type="region of interest" description="Disordered" evidence="1">
    <location>
        <begin position="66"/>
        <end position="91"/>
    </location>
</feature>
<protein>
    <submittedName>
        <fullName evidence="2">Uncharacterized protein</fullName>
    </submittedName>
</protein>
<feature type="region of interest" description="Disordered" evidence="1">
    <location>
        <begin position="123"/>
        <end position="153"/>
    </location>
</feature>
<organism evidence="2 3">
    <name type="scientific">Prunus armeniaca</name>
    <name type="common">Apricot</name>
    <name type="synonym">Armeniaca vulgaris</name>
    <dbReference type="NCBI Taxonomy" id="36596"/>
    <lineage>
        <taxon>Eukaryota</taxon>
        <taxon>Viridiplantae</taxon>
        <taxon>Streptophyta</taxon>
        <taxon>Embryophyta</taxon>
        <taxon>Tracheophyta</taxon>
        <taxon>Spermatophyta</taxon>
        <taxon>Magnoliopsida</taxon>
        <taxon>eudicotyledons</taxon>
        <taxon>Gunneridae</taxon>
        <taxon>Pentapetalae</taxon>
        <taxon>rosids</taxon>
        <taxon>fabids</taxon>
        <taxon>Rosales</taxon>
        <taxon>Rosaceae</taxon>
        <taxon>Amygdaloideae</taxon>
        <taxon>Amygdaleae</taxon>
        <taxon>Prunus</taxon>
    </lineage>
</organism>
<dbReference type="EMBL" id="CAEKDK010000003">
    <property type="protein sequence ID" value="CAB4271860.1"/>
    <property type="molecule type" value="Genomic_DNA"/>
</dbReference>
<evidence type="ECO:0000313" key="2">
    <source>
        <dbReference type="EMBL" id="CAB4271860.1"/>
    </source>
</evidence>
<reference evidence="2 3" key="1">
    <citation type="submission" date="2020-05" db="EMBL/GenBank/DDBJ databases">
        <authorList>
            <person name="Campoy J."/>
            <person name="Schneeberger K."/>
            <person name="Spophaly S."/>
        </authorList>
    </citation>
    <scope>NUCLEOTIDE SEQUENCE [LARGE SCALE GENOMIC DNA]</scope>
    <source>
        <strain evidence="2">PruArmRojPasFocal</strain>
    </source>
</reference>
<dbReference type="Proteomes" id="UP000507222">
    <property type="component" value="Unassembled WGS sequence"/>
</dbReference>
<feature type="compositionally biased region" description="Gly residues" evidence="1">
    <location>
        <begin position="131"/>
        <end position="146"/>
    </location>
</feature>
<accession>A0A6J5U634</accession>
<sequence length="153" mass="15404">MASLMGAGALTAATLEDEAALSLRLVSLPREPLSLRRNRLSPSTVAVHPSLTPSLTSTRLTIGNREQRGEGVGSECDKPFGTAPNVNPGVPGAGHAIQGGYANQASISLGMMGSYGNQGAMQGGYPNPQIGQGGSGRGQHGVGQSGGAPYLGH</sequence>
<evidence type="ECO:0000256" key="1">
    <source>
        <dbReference type="SAM" id="MobiDB-lite"/>
    </source>
</evidence>
<proteinExistence type="predicted"/>
<gene>
    <name evidence="2" type="ORF">CURHAP_LOCUS18301</name>
</gene>
<name>A0A6J5U634_PRUAR</name>
<dbReference type="AlphaFoldDB" id="A0A6J5U634"/>
<evidence type="ECO:0000313" key="3">
    <source>
        <dbReference type="Proteomes" id="UP000507222"/>
    </source>
</evidence>